<keyword evidence="5 8" id="KW-0812">Transmembrane</keyword>
<evidence type="ECO:0000313" key="9">
    <source>
        <dbReference type="EMBL" id="GMA19332.1"/>
    </source>
</evidence>
<evidence type="ECO:0000256" key="5">
    <source>
        <dbReference type="ARBA" id="ARBA00022692"/>
    </source>
</evidence>
<dbReference type="Gene3D" id="1.10.3470.10">
    <property type="entry name" value="ABC transporter involved in vitamin B12 uptake, BtuC"/>
    <property type="match status" value="1"/>
</dbReference>
<comment type="subcellular location">
    <subcellularLocation>
        <location evidence="1">Cell membrane</location>
        <topology evidence="1">Multi-pass membrane protein</topology>
    </subcellularLocation>
</comment>
<evidence type="ECO:0000313" key="10">
    <source>
        <dbReference type="Proteomes" id="UP001157109"/>
    </source>
</evidence>
<dbReference type="SUPFAM" id="SSF81345">
    <property type="entry name" value="ABC transporter involved in vitamin B12 uptake, BtuC"/>
    <property type="match status" value="1"/>
</dbReference>
<keyword evidence="10" id="KW-1185">Reference proteome</keyword>
<feature type="transmembrane region" description="Helical" evidence="8">
    <location>
        <begin position="129"/>
        <end position="151"/>
    </location>
</feature>
<feature type="transmembrane region" description="Helical" evidence="8">
    <location>
        <begin position="72"/>
        <end position="92"/>
    </location>
</feature>
<dbReference type="InterPro" id="IPR000522">
    <property type="entry name" value="ABC_transptr_permease_BtuC"/>
</dbReference>
<accession>A0ABQ6HLX1</accession>
<evidence type="ECO:0000256" key="7">
    <source>
        <dbReference type="ARBA" id="ARBA00023136"/>
    </source>
</evidence>
<comment type="similarity">
    <text evidence="2">Belongs to the binding-protein-dependent transport system permease family. FecCD subfamily.</text>
</comment>
<feature type="transmembrane region" description="Helical" evidence="8">
    <location>
        <begin position="14"/>
        <end position="38"/>
    </location>
</feature>
<evidence type="ECO:0000256" key="8">
    <source>
        <dbReference type="SAM" id="Phobius"/>
    </source>
</evidence>
<keyword evidence="6 8" id="KW-1133">Transmembrane helix</keyword>
<feature type="transmembrane region" description="Helical" evidence="8">
    <location>
        <begin position="320"/>
        <end position="338"/>
    </location>
</feature>
<dbReference type="EMBL" id="BSUJ01000001">
    <property type="protein sequence ID" value="GMA19332.1"/>
    <property type="molecule type" value="Genomic_DNA"/>
</dbReference>
<evidence type="ECO:0000256" key="2">
    <source>
        <dbReference type="ARBA" id="ARBA00007935"/>
    </source>
</evidence>
<feature type="transmembrane region" description="Helical" evidence="8">
    <location>
        <begin position="163"/>
        <end position="180"/>
    </location>
</feature>
<evidence type="ECO:0000256" key="4">
    <source>
        <dbReference type="ARBA" id="ARBA00022475"/>
    </source>
</evidence>
<evidence type="ECO:0000256" key="3">
    <source>
        <dbReference type="ARBA" id="ARBA00022448"/>
    </source>
</evidence>
<evidence type="ECO:0000256" key="1">
    <source>
        <dbReference type="ARBA" id="ARBA00004651"/>
    </source>
</evidence>
<protein>
    <recommendedName>
        <fullName evidence="11">Iron ABC transporter permease</fullName>
    </recommendedName>
</protein>
<dbReference type="InterPro" id="IPR037294">
    <property type="entry name" value="ABC_BtuC-like"/>
</dbReference>
<feature type="transmembrane region" description="Helical" evidence="8">
    <location>
        <begin position="246"/>
        <end position="272"/>
    </location>
</feature>
<proteinExistence type="inferred from homology"/>
<feature type="transmembrane region" description="Helical" evidence="8">
    <location>
        <begin position="200"/>
        <end position="225"/>
    </location>
</feature>
<keyword evidence="4" id="KW-1003">Cell membrane</keyword>
<evidence type="ECO:0008006" key="11">
    <source>
        <dbReference type="Google" id="ProtNLM"/>
    </source>
</evidence>
<sequence>MAESVVAGPRPRRVVVALPALVVAGLALVVAVLVSLAVGSNLVPLPELLAAARGHGDPYVQTLLDARVPRTLTGLLAGAALAIAGTCAQVATRNPLADPGILGITTGASAGIVTVTSAATGLADGSAAGGLGLIGGALLGAVAATVAVMALGAAGRETEGTRLLLGGAVVTAVTLAYSQAMALRSPAAFEALRYWSAGSLAGSAGVPVLMLVAVLVAAAGAFLAGRALDALALGDETASTLGHRPALTRAVVLLLVALLAAAATALTGPIAFVGLAVPHIARTLVGAGTLRQLTAGALIGPAVLLLADSLGRVVARPGEVPVGVVTAVLGAPLLLVLLHRRSSR</sequence>
<reference evidence="10" key="1">
    <citation type="journal article" date="2019" name="Int. J. Syst. Evol. Microbiol.">
        <title>The Global Catalogue of Microorganisms (GCM) 10K type strain sequencing project: providing services to taxonomists for standard genome sequencing and annotation.</title>
        <authorList>
            <consortium name="The Broad Institute Genomics Platform"/>
            <consortium name="The Broad Institute Genome Sequencing Center for Infectious Disease"/>
            <person name="Wu L."/>
            <person name="Ma J."/>
        </authorList>
    </citation>
    <scope>NUCLEOTIDE SEQUENCE [LARGE SCALE GENOMIC DNA]</scope>
    <source>
        <strain evidence="10">NBRC 105830</strain>
    </source>
</reference>
<keyword evidence="3" id="KW-0813">Transport</keyword>
<dbReference type="RefSeq" id="WP_241444858.1">
    <property type="nucleotide sequence ID" value="NZ_BSUJ01000001.1"/>
</dbReference>
<keyword evidence="7 8" id="KW-0472">Membrane</keyword>
<dbReference type="PANTHER" id="PTHR30472:SF1">
    <property type="entry name" value="FE(3+) DICITRATE TRANSPORT SYSTEM PERMEASE PROTEIN FECC-RELATED"/>
    <property type="match status" value="1"/>
</dbReference>
<name>A0ABQ6HLX1_9MICO</name>
<organism evidence="9 10">
    <name type="scientific">Arsenicicoccus piscis</name>
    <dbReference type="NCBI Taxonomy" id="673954"/>
    <lineage>
        <taxon>Bacteria</taxon>
        <taxon>Bacillati</taxon>
        <taxon>Actinomycetota</taxon>
        <taxon>Actinomycetes</taxon>
        <taxon>Micrococcales</taxon>
        <taxon>Intrasporangiaceae</taxon>
        <taxon>Arsenicicoccus</taxon>
    </lineage>
</organism>
<comment type="caution">
    <text evidence="9">The sequence shown here is derived from an EMBL/GenBank/DDBJ whole genome shotgun (WGS) entry which is preliminary data.</text>
</comment>
<feature type="transmembrane region" description="Helical" evidence="8">
    <location>
        <begin position="101"/>
        <end position="123"/>
    </location>
</feature>
<dbReference type="Proteomes" id="UP001157109">
    <property type="component" value="Unassembled WGS sequence"/>
</dbReference>
<dbReference type="Pfam" id="PF01032">
    <property type="entry name" value="FecCD"/>
    <property type="match status" value="1"/>
</dbReference>
<gene>
    <name evidence="9" type="ORF">GCM10025862_13530</name>
</gene>
<evidence type="ECO:0000256" key="6">
    <source>
        <dbReference type="ARBA" id="ARBA00022989"/>
    </source>
</evidence>
<dbReference type="PANTHER" id="PTHR30472">
    <property type="entry name" value="FERRIC ENTEROBACTIN TRANSPORT SYSTEM PERMEASE PROTEIN"/>
    <property type="match status" value="1"/>
</dbReference>